<dbReference type="EMBL" id="RAWI01000756">
    <property type="protein sequence ID" value="RKH88348.1"/>
    <property type="molecule type" value="Genomic_DNA"/>
</dbReference>
<evidence type="ECO:0000259" key="1">
    <source>
        <dbReference type="Pfam" id="PF06863"/>
    </source>
</evidence>
<dbReference type="InterPro" id="IPR010679">
    <property type="entry name" value="DUF1254"/>
</dbReference>
<gene>
    <name evidence="2" type="ORF">D7Y13_41530</name>
</gene>
<dbReference type="PANTHER" id="PTHR36509">
    <property type="entry name" value="BLL3101 PROTEIN"/>
    <property type="match status" value="1"/>
</dbReference>
<evidence type="ECO:0000313" key="2">
    <source>
        <dbReference type="EMBL" id="RKH88348.1"/>
    </source>
</evidence>
<comment type="caution">
    <text evidence="2">The sequence shown here is derived from an EMBL/GenBank/DDBJ whole genome shotgun (WGS) entry which is preliminary data.</text>
</comment>
<feature type="non-terminal residue" evidence="2">
    <location>
        <position position="272"/>
    </location>
</feature>
<dbReference type="SUPFAM" id="SSF160935">
    <property type="entry name" value="VPA0735-like"/>
    <property type="match status" value="1"/>
</dbReference>
<protein>
    <submittedName>
        <fullName evidence="2">DUF1254 domain-containing protein</fullName>
    </submittedName>
</protein>
<name>A0ABX9Q3G3_9BACT</name>
<dbReference type="RefSeq" id="WP_158626207.1">
    <property type="nucleotide sequence ID" value="NZ_RAWI01000756.1"/>
</dbReference>
<feature type="domain" description="DUF1254" evidence="1">
    <location>
        <begin position="61"/>
        <end position="192"/>
    </location>
</feature>
<reference evidence="2 3" key="1">
    <citation type="submission" date="2018-09" db="EMBL/GenBank/DDBJ databases">
        <authorList>
            <person name="Livingstone P.G."/>
            <person name="Whitworth D.E."/>
        </authorList>
    </citation>
    <scope>NUCLEOTIDE SEQUENCE [LARGE SCALE GENOMIC DNA]</scope>
    <source>
        <strain evidence="2 3">CA031B</strain>
    </source>
</reference>
<dbReference type="Proteomes" id="UP000278907">
    <property type="component" value="Unassembled WGS sequence"/>
</dbReference>
<keyword evidence="3" id="KW-1185">Reference proteome</keyword>
<dbReference type="Pfam" id="PF06863">
    <property type="entry name" value="DUF1254"/>
    <property type="match status" value="1"/>
</dbReference>
<dbReference type="InterPro" id="IPR037050">
    <property type="entry name" value="DUF1254_sf"/>
</dbReference>
<dbReference type="PANTHER" id="PTHR36509:SF2">
    <property type="entry name" value="BLL3101 PROTEIN"/>
    <property type="match status" value="1"/>
</dbReference>
<dbReference type="Gene3D" id="2.60.40.1610">
    <property type="entry name" value="Domain of unknown function DUF1254"/>
    <property type="match status" value="1"/>
</dbReference>
<accession>A0ABX9Q3G3</accession>
<organism evidence="2 3">
    <name type="scientific">Corallococcus praedator</name>
    <dbReference type="NCBI Taxonomy" id="2316724"/>
    <lineage>
        <taxon>Bacteria</taxon>
        <taxon>Pseudomonadati</taxon>
        <taxon>Myxococcota</taxon>
        <taxon>Myxococcia</taxon>
        <taxon>Myxococcales</taxon>
        <taxon>Cystobacterineae</taxon>
        <taxon>Myxococcaceae</taxon>
        <taxon>Corallococcus</taxon>
    </lineage>
</organism>
<sequence>MQQGSEAVGEASREEEGASLQEAREIARDAFVYAYPMLYNYKTLYLSTQDPLSSGYTGGFQRFRHFARVLTPKDTDVVTPNNDTPYSMAWLDLRREPLVLRLPEVEKDRYNVFQFCDLFTQNFAYLGVRTTGFKSGRYLIAGPGWDGAVPSDMDGVVRAPTQLVCIVGRTSLSGMGDLPLLRELQKQYLLTPLSEFAGRAPPPPVPHGVFPPWEEARALSARFIGYVNFLFQFIPPVASERALMERFARIGMGAGRVFAPEELPREWVEALE</sequence>
<proteinExistence type="predicted"/>
<evidence type="ECO:0000313" key="3">
    <source>
        <dbReference type="Proteomes" id="UP000278907"/>
    </source>
</evidence>